<feature type="chain" id="PRO_5038574965" description="Vanomycin resistance protein VanB" evidence="2">
    <location>
        <begin position="18"/>
        <end position="265"/>
    </location>
</feature>
<dbReference type="Proteomes" id="UP000195897">
    <property type="component" value="Unassembled WGS sequence"/>
</dbReference>
<organism evidence="3 4">
    <name type="scientific">Butyricicoccus pullicaecorum</name>
    <dbReference type="NCBI Taxonomy" id="501571"/>
    <lineage>
        <taxon>Bacteria</taxon>
        <taxon>Bacillati</taxon>
        <taxon>Bacillota</taxon>
        <taxon>Clostridia</taxon>
        <taxon>Eubacteriales</taxon>
        <taxon>Butyricicoccaceae</taxon>
        <taxon>Butyricicoccus</taxon>
    </lineage>
</organism>
<dbReference type="EMBL" id="NFKK01000001">
    <property type="protein sequence ID" value="OUP54574.1"/>
    <property type="molecule type" value="Genomic_DNA"/>
</dbReference>
<evidence type="ECO:0000313" key="4">
    <source>
        <dbReference type="Proteomes" id="UP000195897"/>
    </source>
</evidence>
<evidence type="ECO:0000256" key="2">
    <source>
        <dbReference type="SAM" id="SignalP"/>
    </source>
</evidence>
<evidence type="ECO:0000313" key="3">
    <source>
        <dbReference type="EMBL" id="OUP54574.1"/>
    </source>
</evidence>
<proteinExistence type="predicted"/>
<keyword evidence="2" id="KW-0732">Signal</keyword>
<dbReference type="AlphaFoldDB" id="A0A1Y4LCY3"/>
<feature type="compositionally biased region" description="Low complexity" evidence="1">
    <location>
        <begin position="61"/>
        <end position="71"/>
    </location>
</feature>
<dbReference type="InterPro" id="IPR007391">
    <property type="entry name" value="Vancomycin_resist_VanW"/>
</dbReference>
<reference evidence="4" key="1">
    <citation type="submission" date="2017-04" db="EMBL/GenBank/DDBJ databases">
        <title>Function of individual gut microbiota members based on whole genome sequencing of pure cultures obtained from chicken caecum.</title>
        <authorList>
            <person name="Medvecky M."/>
            <person name="Cejkova D."/>
            <person name="Polansky O."/>
            <person name="Karasova D."/>
            <person name="Kubasova T."/>
            <person name="Cizek A."/>
            <person name="Rychlik I."/>
        </authorList>
    </citation>
    <scope>NUCLEOTIDE SEQUENCE [LARGE SCALE GENOMIC DNA]</scope>
    <source>
        <strain evidence="4">An180</strain>
    </source>
</reference>
<evidence type="ECO:0008006" key="5">
    <source>
        <dbReference type="Google" id="ProtNLM"/>
    </source>
</evidence>
<dbReference type="RefSeq" id="WP_087370012.1">
    <property type="nucleotide sequence ID" value="NZ_NFKK01000001.1"/>
</dbReference>
<protein>
    <recommendedName>
        <fullName evidence="5">Vanomycin resistance protein VanB</fullName>
    </recommendedName>
</protein>
<comment type="caution">
    <text evidence="3">The sequence shown here is derived from an EMBL/GenBank/DDBJ whole genome shotgun (WGS) entry which is preliminary data.</text>
</comment>
<sequence length="265" mass="28605">MLETAALLLALSVGTNAAPAPPVDSQTAIVEQAQQFTQEFVPYVPPVVEPDPEPPKEEKPTQPQKPTETKPWVNPYGQTLGTCTTKFARSNTNRNTNIQLATKACNGYVIQPGATFSFNTVVGQRTKARGYKEAGVYVNGQTDTGVGGGICQVSSTLFNAALESNMTIVARRAHSLPVSYLPRGRDATVSWGGPEFKFKNPYDYPVMIGTYYDKSGKLTMSILGPADAKIAKPTIKVTEKNGVYTLTRTVNGKVNYTTTSTYGSH</sequence>
<dbReference type="PANTHER" id="PTHR35788">
    <property type="entry name" value="EXPORTED PROTEIN-RELATED"/>
    <property type="match status" value="1"/>
</dbReference>
<dbReference type="InterPro" id="IPR052913">
    <property type="entry name" value="Glycopeptide_resist_protein"/>
</dbReference>
<feature type="signal peptide" evidence="2">
    <location>
        <begin position="1"/>
        <end position="17"/>
    </location>
</feature>
<dbReference type="Pfam" id="PF04294">
    <property type="entry name" value="VanW"/>
    <property type="match status" value="1"/>
</dbReference>
<feature type="region of interest" description="Disordered" evidence="1">
    <location>
        <begin position="44"/>
        <end position="76"/>
    </location>
</feature>
<accession>A0A1Y4LCY3</accession>
<dbReference type="PANTHER" id="PTHR35788:SF1">
    <property type="entry name" value="EXPORTED PROTEIN"/>
    <property type="match status" value="1"/>
</dbReference>
<evidence type="ECO:0000256" key="1">
    <source>
        <dbReference type="SAM" id="MobiDB-lite"/>
    </source>
</evidence>
<name>A0A1Y4LCY3_9FIRM</name>
<gene>
    <name evidence="3" type="ORF">B5F17_01340</name>
</gene>